<protein>
    <submittedName>
        <fullName evidence="8">Probable serine/threonine-protein kinase dyrk2</fullName>
    </submittedName>
</protein>
<dbReference type="AlphaFoldDB" id="A0A6F9DVY6"/>
<feature type="compositionally biased region" description="Polar residues" evidence="5">
    <location>
        <begin position="264"/>
        <end position="279"/>
    </location>
</feature>
<feature type="region of interest" description="Disordered" evidence="5">
    <location>
        <begin position="36"/>
        <end position="106"/>
    </location>
</feature>
<evidence type="ECO:0000313" key="8">
    <source>
        <dbReference type="EMBL" id="CAB3267198.1"/>
    </source>
</evidence>
<dbReference type="InterPro" id="IPR026671">
    <property type="entry name" value="PPP1R18/Tprn"/>
</dbReference>
<feature type="compositionally biased region" description="Low complexity" evidence="5">
    <location>
        <begin position="87"/>
        <end position="100"/>
    </location>
</feature>
<keyword evidence="3" id="KW-0597">Phosphoprotein</keyword>
<feature type="compositionally biased region" description="Basic and acidic residues" evidence="5">
    <location>
        <begin position="122"/>
        <end position="140"/>
    </location>
</feature>
<feature type="domain" description="Phostensin/Taperin N-terminal" evidence="7">
    <location>
        <begin position="23"/>
        <end position="84"/>
    </location>
</feature>
<feature type="region of interest" description="Disordered" evidence="5">
    <location>
        <begin position="743"/>
        <end position="767"/>
    </location>
</feature>
<evidence type="ECO:0000256" key="1">
    <source>
        <dbReference type="ARBA" id="ARBA00004496"/>
    </source>
</evidence>
<dbReference type="InterPro" id="IPR025907">
    <property type="entry name" value="Phostensin/Taperin_PP1-bd_dom"/>
</dbReference>
<dbReference type="Pfam" id="PF13916">
    <property type="entry name" value="Phostensin_N"/>
    <property type="match status" value="1"/>
</dbReference>
<feature type="compositionally biased region" description="Polar residues" evidence="5">
    <location>
        <begin position="189"/>
        <end position="211"/>
    </location>
</feature>
<dbReference type="GO" id="GO:0005737">
    <property type="term" value="C:cytoplasm"/>
    <property type="evidence" value="ECO:0007669"/>
    <property type="project" value="UniProtKB-SubCell"/>
</dbReference>
<evidence type="ECO:0000259" key="7">
    <source>
        <dbReference type="Pfam" id="PF13916"/>
    </source>
</evidence>
<keyword evidence="8" id="KW-0418">Kinase</keyword>
<dbReference type="Pfam" id="PF13914">
    <property type="entry name" value="Phostensin"/>
    <property type="match status" value="1"/>
</dbReference>
<dbReference type="GO" id="GO:0003779">
    <property type="term" value="F:actin binding"/>
    <property type="evidence" value="ECO:0007669"/>
    <property type="project" value="UniProtKB-KW"/>
</dbReference>
<feature type="region of interest" description="Disordered" evidence="5">
    <location>
        <begin position="365"/>
        <end position="416"/>
    </location>
</feature>
<feature type="domain" description="Phostensin/Taperin PP1-binding" evidence="6">
    <location>
        <begin position="614"/>
        <end position="739"/>
    </location>
</feature>
<comment type="subcellular location">
    <subcellularLocation>
        <location evidence="1">Cytoplasm</location>
    </subcellularLocation>
</comment>
<feature type="region of interest" description="Disordered" evidence="5">
    <location>
        <begin position="122"/>
        <end position="152"/>
    </location>
</feature>
<evidence type="ECO:0000256" key="3">
    <source>
        <dbReference type="ARBA" id="ARBA00022553"/>
    </source>
</evidence>
<feature type="region of interest" description="Disordered" evidence="5">
    <location>
        <begin position="780"/>
        <end position="809"/>
    </location>
</feature>
<feature type="region of interest" description="Disordered" evidence="5">
    <location>
        <begin position="176"/>
        <end position="295"/>
    </location>
</feature>
<feature type="region of interest" description="Disordered" evidence="5">
    <location>
        <begin position="663"/>
        <end position="682"/>
    </location>
</feature>
<proteinExistence type="evidence at transcript level"/>
<dbReference type="GO" id="GO:0019902">
    <property type="term" value="F:phosphatase binding"/>
    <property type="evidence" value="ECO:0007669"/>
    <property type="project" value="InterPro"/>
</dbReference>
<dbReference type="GO" id="GO:0016301">
    <property type="term" value="F:kinase activity"/>
    <property type="evidence" value="ECO:0007669"/>
    <property type="project" value="UniProtKB-KW"/>
</dbReference>
<dbReference type="EMBL" id="LR791336">
    <property type="protein sequence ID" value="CAB3267198.1"/>
    <property type="molecule type" value="mRNA"/>
</dbReference>
<evidence type="ECO:0000256" key="2">
    <source>
        <dbReference type="ARBA" id="ARBA00022490"/>
    </source>
</evidence>
<feature type="region of interest" description="Disordered" evidence="5">
    <location>
        <begin position="635"/>
        <end position="655"/>
    </location>
</feature>
<keyword evidence="2" id="KW-0963">Cytoplasm</keyword>
<feature type="compositionally biased region" description="Basic and acidic residues" evidence="5">
    <location>
        <begin position="365"/>
        <end position="376"/>
    </location>
</feature>
<name>A0A6F9DVY6_9ASCI</name>
<keyword evidence="4" id="KW-0009">Actin-binding</keyword>
<dbReference type="InterPro" id="IPR025903">
    <property type="entry name" value="Phostensin/Taperin_N_dom"/>
</dbReference>
<feature type="compositionally biased region" description="Polar residues" evidence="5">
    <location>
        <begin position="389"/>
        <end position="401"/>
    </location>
</feature>
<sequence length="822" mass="90297">MLEIPPWKAELLERKKAAKKKAEQIPGWKRELLKRLQNKAESAKHKMEEDEKQKGQTVLNEHIMKVSDNIFVRQERHRKMSASSNISTKSTTPSTPSPTKEFAPTGFHVIKKENIVIIEKDASVEGDGAEKTKEEDKEMPESGIVNRLKDKFVEDKHEKPGYVRAQSSDNVFDAVRQDSKPVDSENIVPVTSTSPYHRTYSVPTKPSTTQHAPKLAKTGKPKSLDFYTPRSFTPRHEIRHVSSPTKKVTAPVLQPKNTFEEAANQKSVDISSLHSSGSPKRQGAPKIAAKSKQVQAPVTNVGYSVDLHSSSREPSYDLPVSDVDHIQIMETQTGQEVNKLVNDASKAEDTVETTSPYKVKEYKPVTKTPSFDKENVPSEDIAPIAPPRSKTTSRGNSSYRSSAPMKSPATESSKVDVNQNQNEFKIIDLGRTSIDESQLKSKGAIAANEIMKNNKTIRIIPKAKSYNENSSVKPAVEIKNTSIEPTSDKTKSIPAKNDLAKETKIVETPPTVDVIKPAVTNSQPVPSKRVENNKTLPVSSVDDVIIKEVTSPKNNYVRSSVANGTVSKPQSAKSETTKVPAAEVKLKTAEVQPKNNFTVNKSTAPSVQDLLGSRRGGPRGKITGGNSFVFDPSKFKKSSAPSISSQTPKKSDAISLPNTIVIKPNQNSSNAGATVEDGNVQTKGKRKLTVDQIQVIGGYVKLEHCCLSKKRQKNVSTHVVFKQEKLESVYEYPSERSLLREDHELSMKPQSTLNKLPGSGKDSQLGKYTPKYLLSMKENLKVDDDDDSAEKPAVSTVNGLSDATPLDDAATFSSNDSSDILF</sequence>
<organism evidence="8">
    <name type="scientific">Phallusia mammillata</name>
    <dbReference type="NCBI Taxonomy" id="59560"/>
    <lineage>
        <taxon>Eukaryota</taxon>
        <taxon>Metazoa</taxon>
        <taxon>Chordata</taxon>
        <taxon>Tunicata</taxon>
        <taxon>Ascidiacea</taxon>
        <taxon>Phlebobranchia</taxon>
        <taxon>Ascidiidae</taxon>
        <taxon>Phallusia</taxon>
    </lineage>
</organism>
<dbReference type="PANTHER" id="PTHR21685">
    <property type="entry name" value="TON-B BOX DOMAIN"/>
    <property type="match status" value="1"/>
</dbReference>
<evidence type="ECO:0000259" key="6">
    <source>
        <dbReference type="Pfam" id="PF13914"/>
    </source>
</evidence>
<feature type="compositionally biased region" description="Basic and acidic residues" evidence="5">
    <location>
        <begin position="41"/>
        <end position="54"/>
    </location>
</feature>
<reference evidence="8" key="1">
    <citation type="submission" date="2020-04" db="EMBL/GenBank/DDBJ databases">
        <authorList>
            <person name="Neveu A P."/>
        </authorList>
    </citation>
    <scope>NUCLEOTIDE SEQUENCE</scope>
    <source>
        <tissue evidence="8">Whole embryo</tissue>
    </source>
</reference>
<accession>A0A6F9DVY6</accession>
<feature type="compositionally biased region" description="Polar residues" evidence="5">
    <location>
        <begin position="639"/>
        <end position="648"/>
    </location>
</feature>
<gene>
    <name evidence="8" type="primary">Tprn</name>
</gene>
<keyword evidence="8" id="KW-0808">Transferase</keyword>
<evidence type="ECO:0000256" key="4">
    <source>
        <dbReference type="ARBA" id="ARBA00023203"/>
    </source>
</evidence>
<dbReference type="PANTHER" id="PTHR21685:SF2">
    <property type="match status" value="1"/>
</dbReference>
<evidence type="ECO:0000256" key="5">
    <source>
        <dbReference type="SAM" id="MobiDB-lite"/>
    </source>
</evidence>